<feature type="domain" description="EamA" evidence="2">
    <location>
        <begin position="10"/>
        <end position="143"/>
    </location>
</feature>
<dbReference type="InterPro" id="IPR037185">
    <property type="entry name" value="EmrE-like"/>
</dbReference>
<feature type="transmembrane region" description="Helical" evidence="1">
    <location>
        <begin position="127"/>
        <end position="144"/>
    </location>
</feature>
<organism evidence="3 4">
    <name type="scientific">Desulfamplus magnetovallimortis</name>
    <dbReference type="NCBI Taxonomy" id="1246637"/>
    <lineage>
        <taxon>Bacteria</taxon>
        <taxon>Pseudomonadati</taxon>
        <taxon>Thermodesulfobacteriota</taxon>
        <taxon>Desulfobacteria</taxon>
        <taxon>Desulfobacterales</taxon>
        <taxon>Desulfobacteraceae</taxon>
        <taxon>Desulfamplus</taxon>
    </lineage>
</organism>
<dbReference type="EMBL" id="FWEV01000172">
    <property type="protein sequence ID" value="SLM30931.1"/>
    <property type="molecule type" value="Genomic_DNA"/>
</dbReference>
<feature type="transmembrane region" description="Helical" evidence="1">
    <location>
        <begin position="267"/>
        <end position="285"/>
    </location>
</feature>
<evidence type="ECO:0000313" key="4">
    <source>
        <dbReference type="Proteomes" id="UP000191931"/>
    </source>
</evidence>
<feature type="transmembrane region" description="Helical" evidence="1">
    <location>
        <begin position="213"/>
        <end position="230"/>
    </location>
</feature>
<feature type="transmembrane region" description="Helical" evidence="1">
    <location>
        <begin position="37"/>
        <end position="58"/>
    </location>
</feature>
<dbReference type="PANTHER" id="PTHR22911">
    <property type="entry name" value="ACYL-MALONYL CONDENSING ENZYME-RELATED"/>
    <property type="match status" value="1"/>
</dbReference>
<keyword evidence="1" id="KW-1133">Transmembrane helix</keyword>
<evidence type="ECO:0000256" key="1">
    <source>
        <dbReference type="SAM" id="Phobius"/>
    </source>
</evidence>
<dbReference type="OrthoDB" id="8690132at2"/>
<keyword evidence="4" id="KW-1185">Reference proteome</keyword>
<evidence type="ECO:0000313" key="3">
    <source>
        <dbReference type="EMBL" id="SLM30931.1"/>
    </source>
</evidence>
<sequence length="298" mass="32479">MAATEYAKALSSVLMAGTLWSFGALIVRYMVDAYHYRWQYLFFRGVAIALVLCLYLAFKDGNRLIVHFRNIGFSGVIGASGLVCAFVCYIWSITLTTAANTLIMIAISPFVAALLGLILLKEKIRSVTWISITMSLIGISVMVMENLETGAFWGTIIGFGSAFGFAVFSVSIRFRKDAPQFANIALAGMMCTLLTIAILYGRQETILMPIRNVFLSMLHGLWVAGGLILFSQGAKQFTAAELNLLSLTEVIGGVVWVYLPIFGIHEIPSIYTVVGGSIVLGAIFLNSTKGFRAHQVKG</sequence>
<protein>
    <recommendedName>
        <fullName evidence="2">EamA domain-containing protein</fullName>
    </recommendedName>
</protein>
<feature type="transmembrane region" description="Helical" evidence="1">
    <location>
        <begin position="150"/>
        <end position="169"/>
    </location>
</feature>
<feature type="transmembrane region" description="Helical" evidence="1">
    <location>
        <begin position="242"/>
        <end position="261"/>
    </location>
</feature>
<accession>A0A1W1HEK1</accession>
<dbReference type="InterPro" id="IPR000620">
    <property type="entry name" value="EamA_dom"/>
</dbReference>
<dbReference type="Pfam" id="PF00892">
    <property type="entry name" value="EamA"/>
    <property type="match status" value="1"/>
</dbReference>
<reference evidence="3 4" key="1">
    <citation type="submission" date="2017-03" db="EMBL/GenBank/DDBJ databases">
        <authorList>
            <person name="Afonso C.L."/>
            <person name="Miller P.J."/>
            <person name="Scott M.A."/>
            <person name="Spackman E."/>
            <person name="Goraichik I."/>
            <person name="Dimitrov K.M."/>
            <person name="Suarez D.L."/>
            <person name="Swayne D.E."/>
        </authorList>
    </citation>
    <scope>NUCLEOTIDE SEQUENCE [LARGE SCALE GENOMIC DNA]</scope>
    <source>
        <strain evidence="3">PRJEB14757</strain>
    </source>
</reference>
<dbReference type="STRING" id="1246637.MTBBW1_2530015"/>
<feature type="transmembrane region" description="Helical" evidence="1">
    <location>
        <begin position="12"/>
        <end position="31"/>
    </location>
</feature>
<dbReference type="SUPFAM" id="SSF103481">
    <property type="entry name" value="Multidrug resistance efflux transporter EmrE"/>
    <property type="match status" value="1"/>
</dbReference>
<feature type="transmembrane region" description="Helical" evidence="1">
    <location>
        <begin position="181"/>
        <end position="201"/>
    </location>
</feature>
<dbReference type="Proteomes" id="UP000191931">
    <property type="component" value="Unassembled WGS sequence"/>
</dbReference>
<gene>
    <name evidence="3" type="ORF">MTBBW1_2530015</name>
</gene>
<dbReference type="PANTHER" id="PTHR22911:SF135">
    <property type="entry name" value="BLR4310 PROTEIN"/>
    <property type="match status" value="1"/>
</dbReference>
<keyword evidence="1" id="KW-0472">Membrane</keyword>
<dbReference type="AlphaFoldDB" id="A0A1W1HEK1"/>
<proteinExistence type="predicted"/>
<evidence type="ECO:0000259" key="2">
    <source>
        <dbReference type="Pfam" id="PF00892"/>
    </source>
</evidence>
<feature type="transmembrane region" description="Helical" evidence="1">
    <location>
        <begin position="98"/>
        <end position="120"/>
    </location>
</feature>
<feature type="transmembrane region" description="Helical" evidence="1">
    <location>
        <begin position="70"/>
        <end position="92"/>
    </location>
</feature>
<keyword evidence="1" id="KW-0812">Transmembrane</keyword>
<name>A0A1W1HEK1_9BACT</name>
<dbReference type="RefSeq" id="WP_080809594.1">
    <property type="nucleotide sequence ID" value="NZ_LT828569.1"/>
</dbReference>
<dbReference type="GO" id="GO:0016020">
    <property type="term" value="C:membrane"/>
    <property type="evidence" value="ECO:0007669"/>
    <property type="project" value="InterPro"/>
</dbReference>